<accession>A0A2P6U4P3</accession>
<dbReference type="InterPro" id="IPR004323">
    <property type="entry name" value="Ion_tolerance_CutA"/>
</dbReference>
<gene>
    <name evidence="5" type="ORF">C2E21_0156</name>
</gene>
<keyword evidence="6" id="KW-1185">Reference proteome</keyword>
<dbReference type="InterPro" id="IPR042576">
    <property type="entry name" value="TRAF3IP1_N_sf"/>
</dbReference>
<dbReference type="Pfam" id="PF03091">
    <property type="entry name" value="CutA1"/>
    <property type="match status" value="1"/>
</dbReference>
<dbReference type="InterPro" id="IPR011322">
    <property type="entry name" value="N-reg_PII-like_a/b"/>
</dbReference>
<dbReference type="InterPro" id="IPR040468">
    <property type="entry name" value="TRAF3IP1_N"/>
</dbReference>
<dbReference type="GO" id="GO:0010038">
    <property type="term" value="P:response to metal ion"/>
    <property type="evidence" value="ECO:0007669"/>
    <property type="project" value="InterPro"/>
</dbReference>
<dbReference type="InterPro" id="IPR015867">
    <property type="entry name" value="N-reg_PII/ATP_PRibTrfase_C"/>
</dbReference>
<feature type="coiled-coil region" evidence="2">
    <location>
        <begin position="232"/>
        <end position="259"/>
    </location>
</feature>
<evidence type="ECO:0000256" key="3">
    <source>
        <dbReference type="SAM" id="MobiDB-lite"/>
    </source>
</evidence>
<comment type="similarity">
    <text evidence="1">Belongs to the CutA family.</text>
</comment>
<evidence type="ECO:0000256" key="2">
    <source>
        <dbReference type="SAM" id="Coils"/>
    </source>
</evidence>
<dbReference type="OrthoDB" id="2017693at2759"/>
<dbReference type="AlphaFoldDB" id="A0A2P6U4P3"/>
<dbReference type="Gene3D" id="1.10.418.50">
    <property type="entry name" value="Microtubule-binding protein MIP-T3"/>
    <property type="match status" value="1"/>
</dbReference>
<evidence type="ECO:0000313" key="5">
    <source>
        <dbReference type="EMBL" id="PRW61281.1"/>
    </source>
</evidence>
<dbReference type="Pfam" id="PF10243">
    <property type="entry name" value="MIP-T3"/>
    <property type="match status" value="1"/>
</dbReference>
<evidence type="ECO:0000256" key="1">
    <source>
        <dbReference type="ARBA" id="ARBA00010169"/>
    </source>
</evidence>
<feature type="domain" description="TRAF3-interacting protein 1 N-terminal" evidence="4">
    <location>
        <begin position="43"/>
        <end position="94"/>
    </location>
</feature>
<evidence type="ECO:0000259" key="4">
    <source>
        <dbReference type="Pfam" id="PF10243"/>
    </source>
</evidence>
<sequence length="410" mass="42518">MAEPPAGWEATVDALEPLLPGGKPRLTAELLARPPFRFIFDCDKEAKLSYLTKLVEAIGSTLGQPVPARPSKIVAGLEPEATNAMLRMLAAAATGGAKRSGSAVSGAASRYAPPPPAGLAAHASDDSEAGQQAEAPSVAFQRVDNMLPALARQCGEARSALSAGAAPGSHDALALCEQVAGIARDAAVLARSLEQLLGAAPVIAAEAAAWRSEADKLAARLAEEEQGEARAAAASARRMADLDAQLAAARQRVALAAAQRYKASRMLRALGSRAALFQRSTLVAVRRQSAVQQQGTVMSAAAGGTGVSLVFVTVPSAEVGRKIANSLVENKLAACVNIIPGLVSIYSWQGKIESDAELLLKIKTRKQLLPELTEHVKGLHPYDECEVTAVDVTGGSPSYLAWVLDSTKAG</sequence>
<evidence type="ECO:0000313" key="6">
    <source>
        <dbReference type="Proteomes" id="UP000239899"/>
    </source>
</evidence>
<dbReference type="PANTHER" id="PTHR23419:SF8">
    <property type="entry name" value="FI09726P"/>
    <property type="match status" value="1"/>
</dbReference>
<protein>
    <submittedName>
        <fullName evidence="5">Nitrogen regulatory PII-like isoform 1</fullName>
    </submittedName>
</protein>
<feature type="region of interest" description="Disordered" evidence="3">
    <location>
        <begin position="103"/>
        <end position="134"/>
    </location>
</feature>
<dbReference type="Proteomes" id="UP000239899">
    <property type="component" value="Unassembled WGS sequence"/>
</dbReference>
<name>A0A2P6U4P3_CHLSO</name>
<proteinExistence type="inferred from homology"/>
<reference evidence="5 6" key="1">
    <citation type="journal article" date="2018" name="Plant J.">
        <title>Genome sequences of Chlorella sorokiniana UTEX 1602 and Micractinium conductrix SAG 241.80: implications to maltose excretion by a green alga.</title>
        <authorList>
            <person name="Arriola M.B."/>
            <person name="Velmurugan N."/>
            <person name="Zhang Y."/>
            <person name="Plunkett M.H."/>
            <person name="Hondzo H."/>
            <person name="Barney B.M."/>
        </authorList>
    </citation>
    <scope>NUCLEOTIDE SEQUENCE [LARGE SCALE GENOMIC DNA]</scope>
    <source>
        <strain evidence="6">UTEX 1602</strain>
    </source>
</reference>
<dbReference type="SUPFAM" id="SSF54913">
    <property type="entry name" value="GlnB-like"/>
    <property type="match status" value="1"/>
</dbReference>
<comment type="caution">
    <text evidence="5">The sequence shown here is derived from an EMBL/GenBank/DDBJ whole genome shotgun (WGS) entry which is preliminary data.</text>
</comment>
<dbReference type="GO" id="GO:0005507">
    <property type="term" value="F:copper ion binding"/>
    <property type="evidence" value="ECO:0007669"/>
    <property type="project" value="TreeGrafter"/>
</dbReference>
<keyword evidence="2" id="KW-0175">Coiled coil</keyword>
<dbReference type="STRING" id="3076.A0A2P6U4P3"/>
<organism evidence="5 6">
    <name type="scientific">Chlorella sorokiniana</name>
    <name type="common">Freshwater green alga</name>
    <dbReference type="NCBI Taxonomy" id="3076"/>
    <lineage>
        <taxon>Eukaryota</taxon>
        <taxon>Viridiplantae</taxon>
        <taxon>Chlorophyta</taxon>
        <taxon>core chlorophytes</taxon>
        <taxon>Trebouxiophyceae</taxon>
        <taxon>Chlorellales</taxon>
        <taxon>Chlorellaceae</taxon>
        <taxon>Chlorella clade</taxon>
        <taxon>Chlorella</taxon>
    </lineage>
</organism>
<dbReference type="PANTHER" id="PTHR23419">
    <property type="entry name" value="DIVALENT CATION TOLERANCE CUTA-RELATED"/>
    <property type="match status" value="1"/>
</dbReference>
<dbReference type="EMBL" id="LHPG02000001">
    <property type="protein sequence ID" value="PRW61281.1"/>
    <property type="molecule type" value="Genomic_DNA"/>
</dbReference>
<dbReference type="Gene3D" id="3.30.70.120">
    <property type="match status" value="1"/>
</dbReference>